<organism evidence="1 2">
    <name type="scientific">Portunus trituberculatus</name>
    <name type="common">Swimming crab</name>
    <name type="synonym">Neptunus trituberculatus</name>
    <dbReference type="NCBI Taxonomy" id="210409"/>
    <lineage>
        <taxon>Eukaryota</taxon>
        <taxon>Metazoa</taxon>
        <taxon>Ecdysozoa</taxon>
        <taxon>Arthropoda</taxon>
        <taxon>Crustacea</taxon>
        <taxon>Multicrustacea</taxon>
        <taxon>Malacostraca</taxon>
        <taxon>Eumalacostraca</taxon>
        <taxon>Eucarida</taxon>
        <taxon>Decapoda</taxon>
        <taxon>Pleocyemata</taxon>
        <taxon>Brachyura</taxon>
        <taxon>Eubrachyura</taxon>
        <taxon>Portunoidea</taxon>
        <taxon>Portunidae</taxon>
        <taxon>Portuninae</taxon>
        <taxon>Portunus</taxon>
    </lineage>
</organism>
<keyword evidence="2" id="KW-1185">Reference proteome</keyword>
<evidence type="ECO:0000313" key="1">
    <source>
        <dbReference type="EMBL" id="MPC43686.1"/>
    </source>
</evidence>
<protein>
    <submittedName>
        <fullName evidence="1">Uncharacterized protein</fullName>
    </submittedName>
</protein>
<proteinExistence type="predicted"/>
<dbReference type="AlphaFoldDB" id="A0A5B7FED9"/>
<evidence type="ECO:0000313" key="2">
    <source>
        <dbReference type="Proteomes" id="UP000324222"/>
    </source>
</evidence>
<dbReference type="EMBL" id="VSRR010005943">
    <property type="protein sequence ID" value="MPC43686.1"/>
    <property type="molecule type" value="Genomic_DNA"/>
</dbReference>
<dbReference type="Proteomes" id="UP000324222">
    <property type="component" value="Unassembled WGS sequence"/>
</dbReference>
<accession>A0A5B7FED9</accession>
<comment type="caution">
    <text evidence="1">The sequence shown here is derived from an EMBL/GenBank/DDBJ whole genome shotgun (WGS) entry which is preliminary data.</text>
</comment>
<name>A0A5B7FED9_PORTR</name>
<reference evidence="1 2" key="1">
    <citation type="submission" date="2019-05" db="EMBL/GenBank/DDBJ databases">
        <title>Another draft genome of Portunus trituberculatus and its Hox gene families provides insights of decapod evolution.</title>
        <authorList>
            <person name="Jeong J.-H."/>
            <person name="Song I."/>
            <person name="Kim S."/>
            <person name="Choi T."/>
            <person name="Kim D."/>
            <person name="Ryu S."/>
            <person name="Kim W."/>
        </authorList>
    </citation>
    <scope>NUCLEOTIDE SEQUENCE [LARGE SCALE GENOMIC DNA]</scope>
    <source>
        <tissue evidence="1">Muscle</tissue>
    </source>
</reference>
<gene>
    <name evidence="1" type="ORF">E2C01_037338</name>
</gene>
<sequence length="110" mass="12109">MDAHIRGKEITKADALFCLDAPGRTGAALSRLPPLDYAAVAAAQENDLELQELLERPTSLQLVQQQLPDSGAMCRAFRHAHMCLSRCPGRVRTCLLCQAAKIHRHTHTPL</sequence>